<feature type="region of interest" description="Disordered" evidence="1">
    <location>
        <begin position="1"/>
        <end position="34"/>
    </location>
</feature>
<keyword evidence="3" id="KW-1185">Reference proteome</keyword>
<protein>
    <submittedName>
        <fullName evidence="2">Uncharacterized protein</fullName>
    </submittedName>
</protein>
<proteinExistence type="predicted"/>
<reference evidence="2" key="1">
    <citation type="submission" date="2021-10" db="EMBL/GenBank/DDBJ databases">
        <title>Melipona bicolor Genome sequencing and assembly.</title>
        <authorList>
            <person name="Araujo N.S."/>
            <person name="Arias M.C."/>
        </authorList>
    </citation>
    <scope>NUCLEOTIDE SEQUENCE</scope>
    <source>
        <strain evidence="2">USP_2M_L1-L4_2017</strain>
        <tissue evidence="2">Whole body</tissue>
    </source>
</reference>
<evidence type="ECO:0000313" key="2">
    <source>
        <dbReference type="EMBL" id="KAK1129453.1"/>
    </source>
</evidence>
<gene>
    <name evidence="2" type="ORF">K0M31_019180</name>
</gene>
<sequence>EALNHAPIKQMQINIEGGQRASPTESCSQSSKYSKRHSTAIEKITGRIPAECTASSLESALEALQDLGCAKLQIFLSFSRFVQWPPTDNSPSDPG</sequence>
<feature type="non-terminal residue" evidence="2">
    <location>
        <position position="1"/>
    </location>
</feature>
<evidence type="ECO:0000256" key="1">
    <source>
        <dbReference type="SAM" id="MobiDB-lite"/>
    </source>
</evidence>
<dbReference type="Proteomes" id="UP001177670">
    <property type="component" value="Unassembled WGS sequence"/>
</dbReference>
<accession>A0AA40G1X3</accession>
<name>A0AA40G1X3_9HYME</name>
<dbReference type="AlphaFoldDB" id="A0AA40G1X3"/>
<feature type="compositionally biased region" description="Polar residues" evidence="1">
    <location>
        <begin position="21"/>
        <end position="32"/>
    </location>
</feature>
<evidence type="ECO:0000313" key="3">
    <source>
        <dbReference type="Proteomes" id="UP001177670"/>
    </source>
</evidence>
<dbReference type="EMBL" id="JAHYIQ010000008">
    <property type="protein sequence ID" value="KAK1129453.1"/>
    <property type="molecule type" value="Genomic_DNA"/>
</dbReference>
<comment type="caution">
    <text evidence="2">The sequence shown here is derived from an EMBL/GenBank/DDBJ whole genome shotgun (WGS) entry which is preliminary data.</text>
</comment>
<organism evidence="2 3">
    <name type="scientific">Melipona bicolor</name>
    <dbReference type="NCBI Taxonomy" id="60889"/>
    <lineage>
        <taxon>Eukaryota</taxon>
        <taxon>Metazoa</taxon>
        <taxon>Ecdysozoa</taxon>
        <taxon>Arthropoda</taxon>
        <taxon>Hexapoda</taxon>
        <taxon>Insecta</taxon>
        <taxon>Pterygota</taxon>
        <taxon>Neoptera</taxon>
        <taxon>Endopterygota</taxon>
        <taxon>Hymenoptera</taxon>
        <taxon>Apocrita</taxon>
        <taxon>Aculeata</taxon>
        <taxon>Apoidea</taxon>
        <taxon>Anthophila</taxon>
        <taxon>Apidae</taxon>
        <taxon>Melipona</taxon>
    </lineage>
</organism>